<sequence length="72" mass="7899">MFSQSAEAGNPSLIISSDDGTIRLATVTNFQDIEPEMVRLLFVALRRVCGFEADADDTHWSPPCVKVSSPEE</sequence>
<name>A0AAN8WP90_HALRR</name>
<reference evidence="1 2" key="1">
    <citation type="submission" date="2023-11" db="EMBL/GenBank/DDBJ databases">
        <title>Halocaridina rubra genome assembly.</title>
        <authorList>
            <person name="Smith C."/>
        </authorList>
    </citation>
    <scope>NUCLEOTIDE SEQUENCE [LARGE SCALE GENOMIC DNA]</scope>
    <source>
        <strain evidence="1">EP-1</strain>
        <tissue evidence="1">Whole</tissue>
    </source>
</reference>
<organism evidence="1 2">
    <name type="scientific">Halocaridina rubra</name>
    <name type="common">Hawaiian red shrimp</name>
    <dbReference type="NCBI Taxonomy" id="373956"/>
    <lineage>
        <taxon>Eukaryota</taxon>
        <taxon>Metazoa</taxon>
        <taxon>Ecdysozoa</taxon>
        <taxon>Arthropoda</taxon>
        <taxon>Crustacea</taxon>
        <taxon>Multicrustacea</taxon>
        <taxon>Malacostraca</taxon>
        <taxon>Eumalacostraca</taxon>
        <taxon>Eucarida</taxon>
        <taxon>Decapoda</taxon>
        <taxon>Pleocyemata</taxon>
        <taxon>Caridea</taxon>
        <taxon>Atyoidea</taxon>
        <taxon>Atyidae</taxon>
        <taxon>Halocaridina</taxon>
    </lineage>
</organism>
<protein>
    <submittedName>
        <fullName evidence="1">Uncharacterized protein</fullName>
    </submittedName>
</protein>
<gene>
    <name evidence="1" type="ORF">SK128_028500</name>
</gene>
<accession>A0AAN8WP90</accession>
<dbReference type="Proteomes" id="UP001381693">
    <property type="component" value="Unassembled WGS sequence"/>
</dbReference>
<dbReference type="EMBL" id="JAXCGZ010021843">
    <property type="protein sequence ID" value="KAK7041985.1"/>
    <property type="molecule type" value="Genomic_DNA"/>
</dbReference>
<proteinExistence type="predicted"/>
<evidence type="ECO:0000313" key="1">
    <source>
        <dbReference type="EMBL" id="KAK7041985.1"/>
    </source>
</evidence>
<comment type="caution">
    <text evidence="1">The sequence shown here is derived from an EMBL/GenBank/DDBJ whole genome shotgun (WGS) entry which is preliminary data.</text>
</comment>
<keyword evidence="2" id="KW-1185">Reference proteome</keyword>
<evidence type="ECO:0000313" key="2">
    <source>
        <dbReference type="Proteomes" id="UP001381693"/>
    </source>
</evidence>
<dbReference type="AlphaFoldDB" id="A0AAN8WP90"/>